<keyword evidence="1" id="KW-1133">Transmembrane helix</keyword>
<reference evidence="2" key="2">
    <citation type="submission" date="2020-05" db="UniProtKB">
        <authorList>
            <consortium name="EnsemblMetazoa"/>
        </authorList>
    </citation>
    <scope>IDENTIFICATION</scope>
    <source>
        <strain evidence="2">FAR1</strain>
    </source>
</reference>
<evidence type="ECO:0000313" key="2">
    <source>
        <dbReference type="EnsemblMetazoa" id="AFAF003729-PA"/>
    </source>
</evidence>
<dbReference type="Proteomes" id="UP000075886">
    <property type="component" value="Unassembled WGS sequence"/>
</dbReference>
<reference evidence="3" key="1">
    <citation type="submission" date="2014-01" db="EMBL/GenBank/DDBJ databases">
        <title>The Genome Sequence of Anopheles farauti FAR1 (V2).</title>
        <authorList>
            <consortium name="The Broad Institute Genomics Platform"/>
            <person name="Neafsey D.E."/>
            <person name="Besansky N."/>
            <person name="Howell P."/>
            <person name="Walton C."/>
            <person name="Young S.K."/>
            <person name="Zeng Q."/>
            <person name="Gargeya S."/>
            <person name="Fitzgerald M."/>
            <person name="Haas B."/>
            <person name="Abouelleil A."/>
            <person name="Allen A.W."/>
            <person name="Alvarado L."/>
            <person name="Arachchi H.M."/>
            <person name="Berlin A.M."/>
            <person name="Chapman S.B."/>
            <person name="Gainer-Dewar J."/>
            <person name="Goldberg J."/>
            <person name="Griggs A."/>
            <person name="Gujja S."/>
            <person name="Hansen M."/>
            <person name="Howarth C."/>
            <person name="Imamovic A."/>
            <person name="Ireland A."/>
            <person name="Larimer J."/>
            <person name="McCowan C."/>
            <person name="Murphy C."/>
            <person name="Pearson M."/>
            <person name="Poon T.W."/>
            <person name="Priest M."/>
            <person name="Roberts A."/>
            <person name="Saif S."/>
            <person name="Shea T."/>
            <person name="Sisk P."/>
            <person name="Sykes S."/>
            <person name="Wortman J."/>
            <person name="Nusbaum C."/>
            <person name="Birren B."/>
        </authorList>
    </citation>
    <scope>NUCLEOTIDE SEQUENCE [LARGE SCALE GENOMIC DNA]</scope>
    <source>
        <strain evidence="3">FAR1</strain>
    </source>
</reference>
<dbReference type="EnsemblMetazoa" id="AFAF003729-RA">
    <property type="protein sequence ID" value="AFAF003729-PA"/>
    <property type="gene ID" value="AFAF003729"/>
</dbReference>
<dbReference type="EMBL" id="AXCN02000005">
    <property type="status" value="NOT_ANNOTATED_CDS"/>
    <property type="molecule type" value="Genomic_DNA"/>
</dbReference>
<evidence type="ECO:0000256" key="1">
    <source>
        <dbReference type="SAM" id="Phobius"/>
    </source>
</evidence>
<sequence length="212" mass="23493">MLLLSLPCTTGGFDRGFDRGISHKISTTLGTERAGCWFPINRSLMLMMILMVALMAAIVAMWLLLPGRSYGAVAPHRISLAQNSFTMSAAFSPIMKTTAFVCDAGMYSSLRKRCCSHPKKGVSCNRAPTSRKLGDSIRATMVPWTHPGQHQELRGSDRTGSQNNFLPRADHVPAAMLDELHAVRELRHRIDQDPRNARVHRNVQIVTVGGRR</sequence>
<accession>A0A182Q5Z7</accession>
<dbReference type="AlphaFoldDB" id="A0A182Q5Z7"/>
<dbReference type="VEuPathDB" id="VectorBase:AFAF003729"/>
<feature type="transmembrane region" description="Helical" evidence="1">
    <location>
        <begin position="44"/>
        <end position="65"/>
    </location>
</feature>
<keyword evidence="1" id="KW-0812">Transmembrane</keyword>
<proteinExistence type="predicted"/>
<keyword evidence="3" id="KW-1185">Reference proteome</keyword>
<name>A0A182Q5Z7_9DIPT</name>
<evidence type="ECO:0000313" key="3">
    <source>
        <dbReference type="Proteomes" id="UP000075886"/>
    </source>
</evidence>
<protein>
    <submittedName>
        <fullName evidence="2">Uncharacterized protein</fullName>
    </submittedName>
</protein>
<organism evidence="2 3">
    <name type="scientific">Anopheles farauti</name>
    <dbReference type="NCBI Taxonomy" id="69004"/>
    <lineage>
        <taxon>Eukaryota</taxon>
        <taxon>Metazoa</taxon>
        <taxon>Ecdysozoa</taxon>
        <taxon>Arthropoda</taxon>
        <taxon>Hexapoda</taxon>
        <taxon>Insecta</taxon>
        <taxon>Pterygota</taxon>
        <taxon>Neoptera</taxon>
        <taxon>Endopterygota</taxon>
        <taxon>Diptera</taxon>
        <taxon>Nematocera</taxon>
        <taxon>Culicoidea</taxon>
        <taxon>Culicidae</taxon>
        <taxon>Anophelinae</taxon>
        <taxon>Anopheles</taxon>
    </lineage>
</organism>
<keyword evidence="1" id="KW-0472">Membrane</keyword>